<feature type="transmembrane region" description="Helical" evidence="1">
    <location>
        <begin position="37"/>
        <end position="55"/>
    </location>
</feature>
<dbReference type="Proteomes" id="UP000050326">
    <property type="component" value="Unassembled WGS sequence"/>
</dbReference>
<feature type="domain" description="Peptidase M56" evidence="2">
    <location>
        <begin position="9"/>
        <end position="280"/>
    </location>
</feature>
<feature type="transmembrane region" description="Helical" evidence="1">
    <location>
        <begin position="288"/>
        <end position="307"/>
    </location>
</feature>
<keyword evidence="1" id="KW-0812">Transmembrane</keyword>
<feature type="transmembrane region" description="Helical" evidence="1">
    <location>
        <begin position="198"/>
        <end position="220"/>
    </location>
</feature>
<dbReference type="InterPro" id="IPR025372">
    <property type="entry name" value="DUF4362"/>
</dbReference>
<keyword evidence="5" id="KW-1185">Reference proteome</keyword>
<dbReference type="InterPro" id="IPR032250">
    <property type="entry name" value="DUF4825"/>
</dbReference>
<protein>
    <submittedName>
        <fullName evidence="4">Regulatory protein BlaR1</fullName>
    </submittedName>
</protein>
<evidence type="ECO:0000313" key="4">
    <source>
        <dbReference type="EMBL" id="KPU43555.1"/>
    </source>
</evidence>
<evidence type="ECO:0000259" key="3">
    <source>
        <dbReference type="Pfam" id="PF16107"/>
    </source>
</evidence>
<sequence length="760" mass="86357">MLDNLFVQILNMSYTASIAILFVIAARLALKKAPKIFSYALWSVVLFRLVFPFSFESMLSLIPNSTAPILSEIMYSQTPQINTGISTIDNVINSSLPAPIAEASVNPLQIWIFIGEIIWIAGIASLILYSLISLINLKNRLKDSKHEKDNVYIARHLGTPFVLGIIRPKIYLPANLSEAEKEYILLHERIHIKRFDHVIKMFSFLLLCIHWFNPLVWIAFSLCTKDMEMSCDEAVIRRLGSDIKKSYSSSLLALTSGRRILSGVPLAFGEVDTKGRIKNILNFKKPQFWVTVIALIAVFGISFSLMANPKTQTSFNGATYRVEEIIYDAPRYSFAYTTDTAPVFTISSDYVLFSKEPAQTDWVMHNSLYKYNIKRQELYSLFQPLLNNVHEKIDQAKLVYRADTNDQNNTFYLVIQLKNGDILLAHAYDSPSDSNIRSFNPHIRWLFKLKNISEVSVESLWKLRTPYVGNNSAVGGIINELVMPDHTNYDSFELQTRNPPYKVTVILKTNTQALDYYTGIMNQKPFLINACIMFSLIENADIINFTLYDGVSEPYTIEYTRDYAESIAGADLWEESKTFGKFKVLLDRISEHVDKAIQPIAEEKNVGNSNQIPDIEAKSFNDYPDYYPPEQGEEDGMFVVVHGKVHGSTLNVWEKFLASIKNKEFADITILQYTIEGDPIFTHVIYDVAGYQVLTDSSRDKFAGEDAKKTHISEAPHLTIINNEGRTTIYLTEKENLTLEQLKSDSTENGLVQAVVSYNN</sequence>
<evidence type="ECO:0000256" key="1">
    <source>
        <dbReference type="SAM" id="Phobius"/>
    </source>
</evidence>
<reference evidence="4 5" key="1">
    <citation type="submission" date="2015-09" db="EMBL/GenBank/DDBJ databases">
        <title>Genome sequence of Oxobacter pfennigii DSM 3222.</title>
        <authorList>
            <person name="Poehlein A."/>
            <person name="Bengelsdorf F.R."/>
            <person name="Schiel-Bengelsdorf B."/>
            <person name="Duerre P."/>
            <person name="Daniel R."/>
        </authorList>
    </citation>
    <scope>NUCLEOTIDE SEQUENCE [LARGE SCALE GENOMIC DNA]</scope>
    <source>
        <strain evidence="4 5">DSM 3222</strain>
    </source>
</reference>
<dbReference type="OrthoDB" id="9804799at2"/>
<dbReference type="RefSeq" id="WP_054875989.1">
    <property type="nucleotide sequence ID" value="NZ_LKET01000039.1"/>
</dbReference>
<dbReference type="InterPro" id="IPR052173">
    <property type="entry name" value="Beta-lactam_resp_regulator"/>
</dbReference>
<feature type="transmembrane region" description="Helical" evidence="1">
    <location>
        <begin position="110"/>
        <end position="135"/>
    </location>
</feature>
<comment type="caution">
    <text evidence="4">The sequence shown here is derived from an EMBL/GenBank/DDBJ whole genome shotgun (WGS) entry which is preliminary data.</text>
</comment>
<name>A0A0P8WM40_9CLOT</name>
<dbReference type="PATRIC" id="fig|36849.3.peg.3172"/>
<accession>A0A0P8WM40</accession>
<dbReference type="STRING" id="36849.OXPF_29960"/>
<keyword evidence="1" id="KW-0472">Membrane</keyword>
<gene>
    <name evidence="4" type="primary">blaR1_1</name>
    <name evidence="4" type="ORF">OXPF_29960</name>
</gene>
<dbReference type="Pfam" id="PF14275">
    <property type="entry name" value="DUF4362"/>
    <property type="match status" value="1"/>
</dbReference>
<dbReference type="EMBL" id="LKET01000039">
    <property type="protein sequence ID" value="KPU43555.1"/>
    <property type="molecule type" value="Genomic_DNA"/>
</dbReference>
<proteinExistence type="predicted"/>
<dbReference type="Pfam" id="PF16107">
    <property type="entry name" value="DUF4825"/>
    <property type="match status" value="1"/>
</dbReference>
<evidence type="ECO:0000259" key="2">
    <source>
        <dbReference type="Pfam" id="PF05569"/>
    </source>
</evidence>
<feature type="transmembrane region" description="Helical" evidence="1">
    <location>
        <begin position="12"/>
        <end position="30"/>
    </location>
</feature>
<dbReference type="InterPro" id="IPR008756">
    <property type="entry name" value="Peptidase_M56"/>
</dbReference>
<keyword evidence="1" id="KW-1133">Transmembrane helix</keyword>
<dbReference type="CDD" id="cd07341">
    <property type="entry name" value="M56_BlaR1_MecR1_like"/>
    <property type="match status" value="1"/>
</dbReference>
<dbReference type="PANTHER" id="PTHR34978">
    <property type="entry name" value="POSSIBLE SENSOR-TRANSDUCER PROTEIN BLAR"/>
    <property type="match status" value="1"/>
</dbReference>
<dbReference type="AlphaFoldDB" id="A0A0P8WM40"/>
<feature type="domain" description="DUF4825" evidence="3">
    <location>
        <begin position="461"/>
        <end position="556"/>
    </location>
</feature>
<evidence type="ECO:0000313" key="5">
    <source>
        <dbReference type="Proteomes" id="UP000050326"/>
    </source>
</evidence>
<organism evidence="4 5">
    <name type="scientific">Oxobacter pfennigii</name>
    <dbReference type="NCBI Taxonomy" id="36849"/>
    <lineage>
        <taxon>Bacteria</taxon>
        <taxon>Bacillati</taxon>
        <taxon>Bacillota</taxon>
        <taxon>Clostridia</taxon>
        <taxon>Eubacteriales</taxon>
        <taxon>Clostridiaceae</taxon>
        <taxon>Oxobacter</taxon>
    </lineage>
</organism>
<dbReference type="PANTHER" id="PTHR34978:SF3">
    <property type="entry name" value="SLR0241 PROTEIN"/>
    <property type="match status" value="1"/>
</dbReference>
<dbReference type="Pfam" id="PF05569">
    <property type="entry name" value="Peptidase_M56"/>
    <property type="match status" value="1"/>
</dbReference>